<accession>A0A6P1DFM6</accession>
<dbReference type="InterPro" id="IPR009003">
    <property type="entry name" value="Peptidase_S1_PA"/>
</dbReference>
<dbReference type="Proteomes" id="UP000468928">
    <property type="component" value="Unassembled WGS sequence"/>
</dbReference>
<protein>
    <recommendedName>
        <fullName evidence="1">vWA-MoxR associated protein C-terminal domain-containing protein</fullName>
    </recommendedName>
</protein>
<dbReference type="InterPro" id="IPR043504">
    <property type="entry name" value="Peptidase_S1_PA_chymotrypsin"/>
</dbReference>
<organism evidence="2 4">
    <name type="scientific">Nocardia cyriacigeorgica</name>
    <dbReference type="NCBI Taxonomy" id="135487"/>
    <lineage>
        <taxon>Bacteria</taxon>
        <taxon>Bacillati</taxon>
        <taxon>Actinomycetota</taxon>
        <taxon>Actinomycetes</taxon>
        <taxon>Mycobacteriales</taxon>
        <taxon>Nocardiaceae</taxon>
        <taxon>Nocardia</taxon>
    </lineage>
</organism>
<evidence type="ECO:0000313" key="2">
    <source>
        <dbReference type="EMBL" id="NEW47383.1"/>
    </source>
</evidence>
<dbReference type="InterPro" id="IPR045450">
    <property type="entry name" value="VMAP_C"/>
</dbReference>
<dbReference type="AlphaFoldDB" id="A0A6P1DFM6"/>
<evidence type="ECO:0000313" key="3">
    <source>
        <dbReference type="EMBL" id="NEW59019.1"/>
    </source>
</evidence>
<evidence type="ECO:0000313" key="5">
    <source>
        <dbReference type="Proteomes" id="UP000470876"/>
    </source>
</evidence>
<dbReference type="EMBL" id="JAAGUZ010000082">
    <property type="protein sequence ID" value="NEW47383.1"/>
    <property type="molecule type" value="Genomic_DNA"/>
</dbReference>
<reference evidence="4 5" key="1">
    <citation type="submission" date="2020-01" db="EMBL/GenBank/DDBJ databases">
        <title>Genetics and antimicrobial susceptibilities of Nocardia species isolated from the soil; a comparison with species isolated from humans.</title>
        <authorList>
            <person name="Carrasco G."/>
            <person name="Monzon S."/>
            <person name="Sansegundo M."/>
            <person name="Garcia E."/>
            <person name="Garrido N."/>
            <person name="Medina M.J."/>
            <person name="Villalon P."/>
            <person name="Ramirez-Arocha A.C."/>
            <person name="Jimenez P."/>
            <person name="Cuesta I."/>
            <person name="Valdezate S."/>
        </authorList>
    </citation>
    <scope>NUCLEOTIDE SEQUENCE [LARGE SCALE GENOMIC DNA]</scope>
    <source>
        <strain evidence="2 4">CNM20110639</strain>
        <strain evidence="3 5">CNM20110649</strain>
    </source>
</reference>
<dbReference type="Pfam" id="PF20028">
    <property type="entry name" value="VMAP-C"/>
    <property type="match status" value="1"/>
</dbReference>
<proteinExistence type="predicted"/>
<dbReference type="EMBL" id="JAAGUX010000073">
    <property type="protein sequence ID" value="NEW59019.1"/>
    <property type="molecule type" value="Genomic_DNA"/>
</dbReference>
<gene>
    <name evidence="2" type="ORF">GV789_23480</name>
    <name evidence="3" type="ORF">GV794_25755</name>
</gene>
<dbReference type="Pfam" id="PF13365">
    <property type="entry name" value="Trypsin_2"/>
    <property type="match status" value="1"/>
</dbReference>
<keyword evidence="5" id="KW-1185">Reference proteome</keyword>
<evidence type="ECO:0000313" key="4">
    <source>
        <dbReference type="Proteomes" id="UP000468928"/>
    </source>
</evidence>
<evidence type="ECO:0000259" key="1">
    <source>
        <dbReference type="Pfam" id="PF20028"/>
    </source>
</evidence>
<feature type="domain" description="vWA-MoxR associated protein C-terminal" evidence="1">
    <location>
        <begin position="393"/>
        <end position="589"/>
    </location>
</feature>
<dbReference type="Proteomes" id="UP000470876">
    <property type="component" value="Unassembled WGS sequence"/>
</dbReference>
<dbReference type="RefSeq" id="WP_163830035.1">
    <property type="nucleotide sequence ID" value="NZ_JAAGUX010000073.1"/>
</dbReference>
<dbReference type="SUPFAM" id="SSF50494">
    <property type="entry name" value="Trypsin-like serine proteases"/>
    <property type="match status" value="1"/>
</dbReference>
<comment type="caution">
    <text evidence="2">The sequence shown here is derived from an EMBL/GenBank/DDBJ whole genome shotgun (WGS) entry which is preliminary data.</text>
</comment>
<sequence length="623" mass="68963">MPVHADIDDLLRAAAAAVSADRPGAERIGTAFRVTPDYAVTAAHVAHAAGGRVRLVFGEDSACTADVVVASPPPAQGSRWGFDDLAVLRIDQPSRVGAPCVLMAEPVLTAKDELLVCALNPTYVDRVTEIYHGYRVRDMHQRFFTIDGDRSVIQGMSGAPVWSVPHGGVVGFVKASENLDSAQGGAIAYLLDGLRVGARTLYDEIVTAHDAYHHADHTWVDRLVGAEAPVRRWLVELQGLLAEIATAAERRVPVGLVDELFRDSFLPDMGDLLTLRDLAEYLGTESQNPTFDLARFCALAPKHLPVDPAVAQGLRELPKKMLLPRDYPQFERRFLSTQQDSTEVTVLFGIIVPEEGPRLDERAPIPHRYELARKSGDQEIITLEPAGRCASYDHAKRELKYALDVALSTIEKPRDAVEIVVALPDDRLGEDPLFEWRRTDERPFSKFRMRLRRSSTWEKSSEQIAELDARWNRLRSQGADSLVWLGCADPRARALPTLQGLFADADPPDGVAVTEPPTAEVLTASASNALPITLWRTEGCPTHPGEAPECDGSVFRTALAARLAPHPPTDWYSAIWHEQREHEHSEERDLFWRKIVCVLDVPGQSRRRPPPLAGPGAMRREWL</sequence>
<dbReference type="Gene3D" id="2.40.10.10">
    <property type="entry name" value="Trypsin-like serine proteases"/>
    <property type="match status" value="1"/>
</dbReference>
<name>A0A6P1DFM6_9NOCA</name>